<dbReference type="GO" id="GO:0005634">
    <property type="term" value="C:nucleus"/>
    <property type="evidence" value="ECO:0007669"/>
    <property type="project" value="UniProtKB-SubCell"/>
</dbReference>
<reference evidence="6 7" key="1">
    <citation type="submission" date="2024-04" db="EMBL/GenBank/DDBJ databases">
        <authorList>
            <person name="Fracassetti M."/>
        </authorList>
    </citation>
    <scope>NUCLEOTIDE SEQUENCE [LARGE SCALE GENOMIC DNA]</scope>
</reference>
<sequence>MTATSRVILMDSECNPSKTKQAIARAFRPGQQKVVYVYLLLATGTLEEDKYRRTIWKEWLSCMIFNEAFVEDPSQWQAEKIEDAVLREMVEEDRVKSFHMIMKNEKASTG</sequence>
<evidence type="ECO:0000256" key="5">
    <source>
        <dbReference type="ARBA" id="ARBA00023242"/>
    </source>
</evidence>
<dbReference type="InterPro" id="IPR027417">
    <property type="entry name" value="P-loop_NTPase"/>
</dbReference>
<organism evidence="6 7">
    <name type="scientific">Linum trigynum</name>
    <dbReference type="NCBI Taxonomy" id="586398"/>
    <lineage>
        <taxon>Eukaryota</taxon>
        <taxon>Viridiplantae</taxon>
        <taxon>Streptophyta</taxon>
        <taxon>Embryophyta</taxon>
        <taxon>Tracheophyta</taxon>
        <taxon>Spermatophyta</taxon>
        <taxon>Magnoliopsida</taxon>
        <taxon>eudicotyledons</taxon>
        <taxon>Gunneridae</taxon>
        <taxon>Pentapetalae</taxon>
        <taxon>rosids</taxon>
        <taxon>fabids</taxon>
        <taxon>Malpighiales</taxon>
        <taxon>Linaceae</taxon>
        <taxon>Linum</taxon>
    </lineage>
</organism>
<dbReference type="EMBL" id="OZ034818">
    <property type="protein sequence ID" value="CAL1387727.1"/>
    <property type="molecule type" value="Genomic_DNA"/>
</dbReference>
<dbReference type="AlphaFoldDB" id="A0AAV2EPV5"/>
<proteinExistence type="predicted"/>
<gene>
    <name evidence="6" type="ORF">LTRI10_LOCUS28691</name>
</gene>
<keyword evidence="4" id="KW-0067">ATP-binding</keyword>
<protein>
    <submittedName>
        <fullName evidence="6">Uncharacterized protein</fullName>
    </submittedName>
</protein>
<dbReference type="Proteomes" id="UP001497516">
    <property type="component" value="Chromosome 5"/>
</dbReference>
<keyword evidence="3" id="KW-0378">Hydrolase</keyword>
<evidence type="ECO:0000256" key="3">
    <source>
        <dbReference type="ARBA" id="ARBA00022806"/>
    </source>
</evidence>
<keyword evidence="7" id="KW-1185">Reference proteome</keyword>
<dbReference type="PANTHER" id="PTHR45821">
    <property type="entry name" value="SNF2 DOMAIN-CONTAINING PROTEIN CLASSY 2-RELATED"/>
    <property type="match status" value="1"/>
</dbReference>
<dbReference type="GO" id="GO:0004386">
    <property type="term" value="F:helicase activity"/>
    <property type="evidence" value="ECO:0007669"/>
    <property type="project" value="UniProtKB-KW"/>
</dbReference>
<dbReference type="GO" id="GO:0080188">
    <property type="term" value="P:gene silencing by siRNA-directed DNA methylation"/>
    <property type="evidence" value="ECO:0007669"/>
    <property type="project" value="InterPro"/>
</dbReference>
<comment type="subcellular location">
    <subcellularLocation>
        <location evidence="1">Nucleus</location>
    </subcellularLocation>
</comment>
<dbReference type="SUPFAM" id="SSF52540">
    <property type="entry name" value="P-loop containing nucleoside triphosphate hydrolases"/>
    <property type="match status" value="1"/>
</dbReference>
<dbReference type="InterPro" id="IPR044567">
    <property type="entry name" value="CLSY/DRD1"/>
</dbReference>
<evidence type="ECO:0000256" key="2">
    <source>
        <dbReference type="ARBA" id="ARBA00022741"/>
    </source>
</evidence>
<name>A0AAV2EPV5_9ROSI</name>
<accession>A0AAV2EPV5</accession>
<evidence type="ECO:0000256" key="1">
    <source>
        <dbReference type="ARBA" id="ARBA00004123"/>
    </source>
</evidence>
<dbReference type="PANTHER" id="PTHR45821:SF2">
    <property type="entry name" value="SNF2 DOMAIN-CONTAINING PROTEIN CLASSY 2"/>
    <property type="match status" value="1"/>
</dbReference>
<dbReference type="Gene3D" id="3.40.50.300">
    <property type="entry name" value="P-loop containing nucleotide triphosphate hydrolases"/>
    <property type="match status" value="1"/>
</dbReference>
<keyword evidence="5" id="KW-0539">Nucleus</keyword>
<evidence type="ECO:0000256" key="4">
    <source>
        <dbReference type="ARBA" id="ARBA00022840"/>
    </source>
</evidence>
<dbReference type="GO" id="GO:0005524">
    <property type="term" value="F:ATP binding"/>
    <property type="evidence" value="ECO:0007669"/>
    <property type="project" value="UniProtKB-KW"/>
</dbReference>
<keyword evidence="2" id="KW-0547">Nucleotide-binding</keyword>
<keyword evidence="3" id="KW-0347">Helicase</keyword>
<evidence type="ECO:0000313" key="6">
    <source>
        <dbReference type="EMBL" id="CAL1387727.1"/>
    </source>
</evidence>
<evidence type="ECO:0000313" key="7">
    <source>
        <dbReference type="Proteomes" id="UP001497516"/>
    </source>
</evidence>